<dbReference type="InterPro" id="IPR014105">
    <property type="entry name" value="Carotenoid/retinoid_OxRdtase"/>
</dbReference>
<dbReference type="eggNOG" id="COG1233">
    <property type="taxonomic scope" value="Bacteria"/>
</dbReference>
<dbReference type="InterPro" id="IPR054841">
    <property type="entry name" value="carotdesatCrtD"/>
</dbReference>
<evidence type="ECO:0000256" key="2">
    <source>
        <dbReference type="ARBA" id="ARBA00006046"/>
    </source>
</evidence>
<keyword evidence="4 5" id="KW-0560">Oxidoreductase</keyword>
<sequence>MDRNVMTRAQDKVVVIGAGMGGLASAIRLAHAGCDVTVLEALSGPGGKMRTLPSAAGPVDAGPTVMTLRPIFESLFADVEAGLSDYVTLHRETVLARHWWSDGSTLDLFSDAEASEAAVRAFAGAREAAAFAAFSAQAAKLFAAFDGPMMQNPAPDLAGLTRHVLAQPSVIPAMGPLTTLARSLAKRFRDPRLQQLFGRYATYVGGSPYASPAVLALIWQAEAQGVWRVEGGMHALAQGLARLAAEKGADLRYDTCVARIETQGGRVAGVHLTDGARIAADTVVFNGDPRALHLGLLGPAAKPAVAAPGVAERSLSAYVWSFAGQPEGRDLVHHNVFFADDPAREFDDLAAGRMPRDATLYLCAEDRGAGLTPAGPERFEVIMNGPPVAGAAGLRDDHEEFHACQTQVFTRFAAMGLRFPERPGREALTMPRDFARLFPGSAGSLYGRSPHGLMAAFQRPQARTKLPGLYLAGGGAHPGAGIPMATLSGKHAAAAILSDRTSTSTFRPTATRGGISTGSATAAPARSRSSLS</sequence>
<dbReference type="Gene3D" id="3.50.50.60">
    <property type="entry name" value="FAD/NAD(P)-binding domain"/>
    <property type="match status" value="2"/>
</dbReference>
<gene>
    <name evidence="8" type="primary">crtD</name>
    <name evidence="8" type="ordered locus">Dshi_3513</name>
</gene>
<evidence type="ECO:0000256" key="3">
    <source>
        <dbReference type="ARBA" id="ARBA00022746"/>
    </source>
</evidence>
<feature type="compositionally biased region" description="Low complexity" evidence="6">
    <location>
        <begin position="517"/>
        <end position="532"/>
    </location>
</feature>
<feature type="region of interest" description="Disordered" evidence="6">
    <location>
        <begin position="501"/>
        <end position="532"/>
    </location>
</feature>
<dbReference type="NCBIfam" id="TIGR02734">
    <property type="entry name" value="crtI_fam"/>
    <property type="match status" value="1"/>
</dbReference>
<dbReference type="EMBL" id="CP000830">
    <property type="protein sequence ID" value="ABV95246.1"/>
    <property type="molecule type" value="Genomic_DNA"/>
</dbReference>
<dbReference type="HOGENOM" id="CLU_019722_2_1_5"/>
<dbReference type="EC" id="1.14.99.-" evidence="8"/>
<dbReference type="InterPro" id="IPR008150">
    <property type="entry name" value="Phytoene_DH_bac_CS"/>
</dbReference>
<dbReference type="NCBIfam" id="NF045637">
    <property type="entry name" value="carotdesatCrtDProt"/>
    <property type="match status" value="1"/>
</dbReference>
<feature type="domain" description="Amine oxidase" evidence="7">
    <location>
        <begin position="20"/>
        <end position="301"/>
    </location>
</feature>
<dbReference type="Pfam" id="PF01593">
    <property type="entry name" value="Amino_oxidase"/>
    <property type="match status" value="2"/>
</dbReference>
<evidence type="ECO:0000256" key="4">
    <source>
        <dbReference type="ARBA" id="ARBA00023002"/>
    </source>
</evidence>
<dbReference type="AlphaFoldDB" id="A8LQ06"/>
<dbReference type="InterPro" id="IPR036188">
    <property type="entry name" value="FAD/NAD-bd_sf"/>
</dbReference>
<dbReference type="GO" id="GO:0016117">
    <property type="term" value="P:carotenoid biosynthetic process"/>
    <property type="evidence" value="ECO:0007669"/>
    <property type="project" value="UniProtKB-KW"/>
</dbReference>
<organism evidence="8 9">
    <name type="scientific">Dinoroseobacter shibae (strain DSM 16493 / NCIMB 14021 / DFL 12)</name>
    <dbReference type="NCBI Taxonomy" id="398580"/>
    <lineage>
        <taxon>Bacteria</taxon>
        <taxon>Pseudomonadati</taxon>
        <taxon>Pseudomonadota</taxon>
        <taxon>Alphaproteobacteria</taxon>
        <taxon>Rhodobacterales</taxon>
        <taxon>Roseobacteraceae</taxon>
        <taxon>Dinoroseobacter</taxon>
    </lineage>
</organism>
<dbReference type="SUPFAM" id="SSF51905">
    <property type="entry name" value="FAD/NAD(P)-binding domain"/>
    <property type="match status" value="1"/>
</dbReference>
<dbReference type="STRING" id="398580.Dshi_3513"/>
<protein>
    <submittedName>
        <fullName evidence="8">Methoxyneurosporene dehydrogenase</fullName>
        <ecNumber evidence="8">1.14.99.-</ecNumber>
    </submittedName>
</protein>
<reference evidence="9" key="1">
    <citation type="journal article" date="2010" name="ISME J.">
        <title>The complete genome sequence of the algal symbiont Dinoroseobacter shibae: a hitchhiker's guide to life in the sea.</title>
        <authorList>
            <person name="Wagner-Dobler I."/>
            <person name="Ballhausen B."/>
            <person name="Berger M."/>
            <person name="Brinkhoff T."/>
            <person name="Buchholz I."/>
            <person name="Bunk B."/>
            <person name="Cypionka H."/>
            <person name="Daniel R."/>
            <person name="Drepper T."/>
            <person name="Gerdts G."/>
            <person name="Hahnke S."/>
            <person name="Han C."/>
            <person name="Jahn D."/>
            <person name="Kalhoefer D."/>
            <person name="Kiss H."/>
            <person name="Klenk H.P."/>
            <person name="Kyrpides N."/>
            <person name="Liebl W."/>
            <person name="Liesegang H."/>
            <person name="Meincke L."/>
            <person name="Pati A."/>
            <person name="Petersen J."/>
            <person name="Piekarski T."/>
            <person name="Pommerenke C."/>
            <person name="Pradella S."/>
            <person name="Pukall R."/>
            <person name="Rabus R."/>
            <person name="Stackebrandt E."/>
            <person name="Thole S."/>
            <person name="Thompson L."/>
            <person name="Tielen P."/>
            <person name="Tomasch J."/>
            <person name="von Jan M."/>
            <person name="Wanphrut N."/>
            <person name="Wichels A."/>
            <person name="Zech H."/>
            <person name="Simon M."/>
        </authorList>
    </citation>
    <scope>NUCLEOTIDE SEQUENCE [LARGE SCALE GENOMIC DNA]</scope>
    <source>
        <strain evidence="9">DSM 16493 / NCIMB 14021 / DFL 12</strain>
    </source>
</reference>
<feature type="domain" description="Amine oxidase" evidence="7">
    <location>
        <begin position="429"/>
        <end position="497"/>
    </location>
</feature>
<dbReference type="PANTHER" id="PTHR43734">
    <property type="entry name" value="PHYTOENE DESATURASE"/>
    <property type="match status" value="1"/>
</dbReference>
<evidence type="ECO:0000313" key="8">
    <source>
        <dbReference type="EMBL" id="ABV95246.1"/>
    </source>
</evidence>
<dbReference type="KEGG" id="dsh:Dshi_3513"/>
<comment type="pathway">
    <text evidence="1 5">Carotenoid biosynthesis.</text>
</comment>
<keyword evidence="9" id="KW-1185">Reference proteome</keyword>
<dbReference type="InterPro" id="IPR002937">
    <property type="entry name" value="Amino_oxidase"/>
</dbReference>
<name>A8LQ06_DINSH</name>
<proteinExistence type="inferred from homology"/>
<keyword evidence="3 5" id="KW-0125">Carotenoid biosynthesis</keyword>
<dbReference type="PANTHER" id="PTHR43734:SF7">
    <property type="entry name" value="4,4'-DIAPONEUROSPORENE OXYGENASE"/>
    <property type="match status" value="1"/>
</dbReference>
<dbReference type="GO" id="GO:0016627">
    <property type="term" value="F:oxidoreductase activity, acting on the CH-CH group of donors"/>
    <property type="evidence" value="ECO:0007669"/>
    <property type="project" value="UniProtKB-ARBA"/>
</dbReference>
<comment type="similarity">
    <text evidence="2 5">Belongs to the carotenoid/retinoid oxidoreductase family.</text>
</comment>
<dbReference type="Proteomes" id="UP000006833">
    <property type="component" value="Chromosome"/>
</dbReference>
<evidence type="ECO:0000256" key="1">
    <source>
        <dbReference type="ARBA" id="ARBA00004829"/>
    </source>
</evidence>
<dbReference type="PROSITE" id="PS00982">
    <property type="entry name" value="PHYTOENE_DH"/>
    <property type="match status" value="1"/>
</dbReference>
<evidence type="ECO:0000313" key="9">
    <source>
        <dbReference type="Proteomes" id="UP000006833"/>
    </source>
</evidence>
<evidence type="ECO:0000256" key="5">
    <source>
        <dbReference type="RuleBase" id="RU362075"/>
    </source>
</evidence>
<accession>A8LQ06</accession>
<evidence type="ECO:0000259" key="7">
    <source>
        <dbReference type="Pfam" id="PF01593"/>
    </source>
</evidence>
<evidence type="ECO:0000256" key="6">
    <source>
        <dbReference type="SAM" id="MobiDB-lite"/>
    </source>
</evidence>